<dbReference type="SUPFAM" id="SSF52058">
    <property type="entry name" value="L domain-like"/>
    <property type="match status" value="1"/>
</dbReference>
<dbReference type="Pfam" id="PF25019">
    <property type="entry name" value="LRR_R13L1-DRL21"/>
    <property type="match status" value="2"/>
</dbReference>
<dbReference type="Proteomes" id="UP000813462">
    <property type="component" value="Unassembled WGS sequence"/>
</dbReference>
<dbReference type="GO" id="GO:0006952">
    <property type="term" value="P:defense response"/>
    <property type="evidence" value="ECO:0007669"/>
    <property type="project" value="UniProtKB-KW"/>
</dbReference>
<dbReference type="AlphaFoldDB" id="A0A978US28"/>
<evidence type="ECO:0000313" key="5">
    <source>
        <dbReference type="Proteomes" id="UP000813462"/>
    </source>
</evidence>
<dbReference type="EMBL" id="JAEACU010000009">
    <property type="protein sequence ID" value="KAH7517678.1"/>
    <property type="molecule type" value="Genomic_DNA"/>
</dbReference>
<accession>A0A978US28</accession>
<keyword evidence="1" id="KW-0433">Leucine-rich repeat</keyword>
<protein>
    <recommendedName>
        <fullName evidence="3">R13L1/DRL21-like LRR repeat region domain-containing protein</fullName>
    </recommendedName>
</protein>
<evidence type="ECO:0000256" key="2">
    <source>
        <dbReference type="ARBA" id="ARBA00022821"/>
    </source>
</evidence>
<organism evidence="4 5">
    <name type="scientific">Ziziphus jujuba var. spinosa</name>
    <dbReference type="NCBI Taxonomy" id="714518"/>
    <lineage>
        <taxon>Eukaryota</taxon>
        <taxon>Viridiplantae</taxon>
        <taxon>Streptophyta</taxon>
        <taxon>Embryophyta</taxon>
        <taxon>Tracheophyta</taxon>
        <taxon>Spermatophyta</taxon>
        <taxon>Magnoliopsida</taxon>
        <taxon>eudicotyledons</taxon>
        <taxon>Gunneridae</taxon>
        <taxon>Pentapetalae</taxon>
        <taxon>rosids</taxon>
        <taxon>fabids</taxon>
        <taxon>Rosales</taxon>
        <taxon>Rhamnaceae</taxon>
        <taxon>Paliureae</taxon>
        <taxon>Ziziphus</taxon>
    </lineage>
</organism>
<evidence type="ECO:0000256" key="1">
    <source>
        <dbReference type="ARBA" id="ARBA00022614"/>
    </source>
</evidence>
<evidence type="ECO:0000313" key="4">
    <source>
        <dbReference type="EMBL" id="KAH7517678.1"/>
    </source>
</evidence>
<dbReference type="Gene3D" id="3.80.10.10">
    <property type="entry name" value="Ribonuclease Inhibitor"/>
    <property type="match status" value="1"/>
</dbReference>
<dbReference type="PANTHER" id="PTHR36766">
    <property type="entry name" value="PLANT BROAD-SPECTRUM MILDEW RESISTANCE PROTEIN RPW8"/>
    <property type="match status" value="1"/>
</dbReference>
<dbReference type="InterPro" id="IPR032675">
    <property type="entry name" value="LRR_dom_sf"/>
</dbReference>
<dbReference type="PANTHER" id="PTHR36766:SF63">
    <property type="entry name" value="NB-ARC DOMAIN-CONTAINING PROTEIN"/>
    <property type="match status" value="1"/>
</dbReference>
<feature type="domain" description="R13L1/DRL21-like LRR repeat region" evidence="3">
    <location>
        <begin position="170"/>
        <end position="230"/>
    </location>
</feature>
<dbReference type="InterPro" id="IPR056789">
    <property type="entry name" value="LRR_R13L1-DRL21"/>
</dbReference>
<comment type="caution">
    <text evidence="4">The sequence shown here is derived from an EMBL/GenBank/DDBJ whole genome shotgun (WGS) entry which is preliminary data.</text>
</comment>
<gene>
    <name evidence="4" type="ORF">FEM48_Zijuj09G0090000</name>
</gene>
<name>A0A978US28_ZIZJJ</name>
<proteinExistence type="predicted"/>
<evidence type="ECO:0000259" key="3">
    <source>
        <dbReference type="Pfam" id="PF25019"/>
    </source>
</evidence>
<sequence length="472" mass="53321">MAENILVSEVLQVVTDRLKCPLIERLSNMWDLRDNLERLLSTLPNLQNVLVDQQALAAGIWLQLLKDSASHVEDLLEDLTTINNFDDHHILDQQFADRVKEAFATLQSTADELQELPDPITAEHRELINKALPQSPNQLQSPPLFVAGGIPDLMLLEQLDLHGRLLLCRLLQLHNLKRFLVKGYPWTLWPTWKRSPVFNLTAIELIDCRNCVCLPSLGNLPLPSSLLLQAMHGVQRIGKEYCHRCIGRPFPTLRELVLIDFQIFEEWSFPDGEDAFPCLNKFNLTSLKVLAIEIVQDLSFFRGSFPANTPILVSLEIKSCPLLSLPPTFANLTTLKSLTVRWCEKLTYLPSGMQNINALESLEIECTKRSCTSEFEHLRLLSSVQVFPDEFQNFKGLHSLEIKSCPGLEALPEWIEKLISLRSLAISDCHNITSLLESIHCLTGLQHLSIQDCPRLLEKCRLAGGEASSSSN</sequence>
<reference evidence="4" key="1">
    <citation type="journal article" date="2021" name="Front. Plant Sci.">
        <title>Chromosome-Scale Genome Assembly for Chinese Sour Jujube and Insights Into Its Genome Evolution and Domestication Signature.</title>
        <authorList>
            <person name="Shen L.-Y."/>
            <person name="Luo H."/>
            <person name="Wang X.-L."/>
            <person name="Wang X.-M."/>
            <person name="Qiu X.-J."/>
            <person name="Liu H."/>
            <person name="Zhou S.-S."/>
            <person name="Jia K.-H."/>
            <person name="Nie S."/>
            <person name="Bao Y.-T."/>
            <person name="Zhang R.-G."/>
            <person name="Yun Q.-Z."/>
            <person name="Chai Y.-H."/>
            <person name="Lu J.-Y."/>
            <person name="Li Y."/>
            <person name="Zhao S.-W."/>
            <person name="Mao J.-F."/>
            <person name="Jia S.-G."/>
            <person name="Mao Y.-M."/>
        </authorList>
    </citation>
    <scope>NUCLEOTIDE SEQUENCE</scope>
    <source>
        <strain evidence="4">AT0</strain>
        <tissue evidence="4">Leaf</tissue>
    </source>
</reference>
<feature type="domain" description="R13L1/DRL21-like LRR repeat region" evidence="3">
    <location>
        <begin position="389"/>
        <end position="453"/>
    </location>
</feature>
<keyword evidence="2" id="KW-0611">Plant defense</keyword>